<dbReference type="PANTHER" id="PTHR23151">
    <property type="entry name" value="DIHYDROLIPOAMIDE ACETYL/SUCCINYL-TRANSFERASE-RELATED"/>
    <property type="match status" value="1"/>
</dbReference>
<feature type="compositionally biased region" description="Pro residues" evidence="5">
    <location>
        <begin position="101"/>
        <end position="128"/>
    </location>
</feature>
<proteinExistence type="inferred from homology"/>
<feature type="region of interest" description="Disordered" evidence="5">
    <location>
        <begin position="85"/>
        <end position="135"/>
    </location>
</feature>
<evidence type="ECO:0000256" key="5">
    <source>
        <dbReference type="SAM" id="MobiDB-lite"/>
    </source>
</evidence>
<dbReference type="GO" id="GO:0004742">
    <property type="term" value="F:dihydrolipoyllysine-residue acetyltransferase activity"/>
    <property type="evidence" value="ECO:0007669"/>
    <property type="project" value="TreeGrafter"/>
</dbReference>
<dbReference type="Proteomes" id="UP000009374">
    <property type="component" value="Unassembled WGS sequence"/>
</dbReference>
<accession>C6HWE1</accession>
<organism evidence="7 8">
    <name type="scientific">Leptospirillum ferrodiazotrophum</name>
    <dbReference type="NCBI Taxonomy" id="412449"/>
    <lineage>
        <taxon>Bacteria</taxon>
        <taxon>Pseudomonadati</taxon>
        <taxon>Nitrospirota</taxon>
        <taxon>Nitrospiria</taxon>
        <taxon>Nitrospirales</taxon>
        <taxon>Nitrospiraceae</taxon>
        <taxon>Leptospirillum</taxon>
    </lineage>
</organism>
<dbReference type="Pfam" id="PF00364">
    <property type="entry name" value="Biotin_lipoyl"/>
    <property type="match status" value="1"/>
</dbReference>
<name>C6HWE1_9BACT</name>
<evidence type="ECO:0000256" key="3">
    <source>
        <dbReference type="ARBA" id="ARBA00022823"/>
    </source>
</evidence>
<comment type="similarity">
    <text evidence="2 4">Belongs to the 2-oxoacid dehydrogenase family.</text>
</comment>
<dbReference type="SUPFAM" id="SSF51230">
    <property type="entry name" value="Single hybrid motif"/>
    <property type="match status" value="1"/>
</dbReference>
<keyword evidence="8" id="KW-1185">Reference proteome</keyword>
<dbReference type="PROSITE" id="PS50968">
    <property type="entry name" value="BIOTINYL_LIPOYL"/>
    <property type="match status" value="1"/>
</dbReference>
<dbReference type="InterPro" id="IPR011053">
    <property type="entry name" value="Single_hybrid_motif"/>
</dbReference>
<evidence type="ECO:0000313" key="7">
    <source>
        <dbReference type="EMBL" id="EES53119.1"/>
    </source>
</evidence>
<dbReference type="InterPro" id="IPR045257">
    <property type="entry name" value="E2/Pdx1"/>
</dbReference>
<dbReference type="InterPro" id="IPR003016">
    <property type="entry name" value="2-oxoA_DH_lipoyl-BS"/>
</dbReference>
<comment type="cofactor">
    <cofactor evidence="1 4">
        <name>(R)-lipoate</name>
        <dbReference type="ChEBI" id="CHEBI:83088"/>
    </cofactor>
</comment>
<dbReference type="PROSITE" id="PS00189">
    <property type="entry name" value="LIPOYL"/>
    <property type="match status" value="1"/>
</dbReference>
<dbReference type="GO" id="GO:0045254">
    <property type="term" value="C:pyruvate dehydrogenase complex"/>
    <property type="evidence" value="ECO:0007669"/>
    <property type="project" value="InterPro"/>
</dbReference>
<evidence type="ECO:0000256" key="4">
    <source>
        <dbReference type="RuleBase" id="RU003423"/>
    </source>
</evidence>
<dbReference type="Gene3D" id="2.40.50.100">
    <property type="match status" value="1"/>
</dbReference>
<dbReference type="InterPro" id="IPR023213">
    <property type="entry name" value="CAT-like_dom_sf"/>
</dbReference>
<dbReference type="SUPFAM" id="SSF52777">
    <property type="entry name" value="CoA-dependent acyltransferases"/>
    <property type="match status" value="1"/>
</dbReference>
<keyword evidence="4" id="KW-0808">Transferase</keyword>
<gene>
    <name evidence="7" type="ORF">UBAL3_80420069</name>
</gene>
<dbReference type="AlphaFoldDB" id="C6HWE1"/>
<feature type="compositionally biased region" description="Low complexity" evidence="5">
    <location>
        <begin position="88"/>
        <end position="100"/>
    </location>
</feature>
<feature type="domain" description="Lipoyl-binding" evidence="6">
    <location>
        <begin position="2"/>
        <end position="77"/>
    </location>
</feature>
<dbReference type="EMBL" id="GG693869">
    <property type="protein sequence ID" value="EES53119.1"/>
    <property type="molecule type" value="Genomic_DNA"/>
</dbReference>
<evidence type="ECO:0000259" key="6">
    <source>
        <dbReference type="PROSITE" id="PS50968"/>
    </source>
</evidence>
<dbReference type="PANTHER" id="PTHR23151:SF75">
    <property type="entry name" value="DIHYDROLIPOYLLYSINE-RESIDUE ACETYLTRANSFERASE COMPONENT 5 OF PYRUVATE DEHYDROGENASE COMPLEX, CHLOROPLASTIC"/>
    <property type="match status" value="1"/>
</dbReference>
<protein>
    <recommendedName>
        <fullName evidence="4">Dihydrolipoamide acetyltransferase component of pyruvate dehydrogenase complex</fullName>
        <ecNumber evidence="4">2.3.1.-</ecNumber>
    </recommendedName>
</protein>
<keyword evidence="4" id="KW-0012">Acyltransferase</keyword>
<keyword evidence="3 4" id="KW-0450">Lipoyl</keyword>
<dbReference type="CDD" id="cd06849">
    <property type="entry name" value="lipoyl_domain"/>
    <property type="match status" value="1"/>
</dbReference>
<dbReference type="Gene3D" id="3.30.559.10">
    <property type="entry name" value="Chloramphenicol acetyltransferase-like domain"/>
    <property type="match status" value="1"/>
</dbReference>
<evidence type="ECO:0000256" key="1">
    <source>
        <dbReference type="ARBA" id="ARBA00001938"/>
    </source>
</evidence>
<dbReference type="Pfam" id="PF00198">
    <property type="entry name" value="2-oxoacid_dh"/>
    <property type="match status" value="1"/>
</dbReference>
<sequence length="390" mass="40756">MKTPIPLPVLSDTMKTGRLTGWLKQPGDPVKAGEALATLESDKAVMDVEAFSDGFLAGPLAPTGTEIPVGATIGYVCSSREECGEAISSPRDAPRTAASPAAPPPPSPPRPVPPPPARPEAPPAPAAPGLPATPYARGLASDLRIPLATLSPGQDGLIHARQVIDAALGRQDPDLSHSPPSRLRPPTAMENAVARNMVETRGTPVFHLTARFSLSPLGQAARAHNLSLTLALARACALAVARTPRVNSLWTRQGILERDRIDVGVAVDTGEGLVTPILRDAGARPLSELREDWRILKQKATLGRLGPEDYSGGTFYLSNLGTFPEVLSFDAILPSTAGAILAVGAPDDNGSVHMTLACDHRTLYGAHAARFMGALGSLLATPEEWMGGVS</sequence>
<dbReference type="EC" id="2.3.1.-" evidence="4"/>
<evidence type="ECO:0000313" key="8">
    <source>
        <dbReference type="Proteomes" id="UP000009374"/>
    </source>
</evidence>
<reference evidence="7 8" key="1">
    <citation type="journal article" date="2009" name="Appl. Environ. Microbiol.">
        <title>Community genomic and proteomic analyses of chemoautotrophic iron-oxidizing "Leptospirillum rubarum" (Group II) and "Leptospirillum ferrodiazotrophum" (Group III) bacteria in acid mine drainage biofilms.</title>
        <authorList>
            <person name="Goltsman D.S."/>
            <person name="Denef V.J."/>
            <person name="Singer S.W."/>
            <person name="VerBerkmoes N.C."/>
            <person name="Lefsrud M."/>
            <person name="Mueller R.S."/>
            <person name="Dick G.J."/>
            <person name="Sun C.L."/>
            <person name="Wheeler K.E."/>
            <person name="Zemla A."/>
            <person name="Baker B.J."/>
            <person name="Hauser L."/>
            <person name="Land M."/>
            <person name="Shah M.B."/>
            <person name="Thelen M.P."/>
            <person name="Hettich R.L."/>
            <person name="Banfield J.F."/>
        </authorList>
    </citation>
    <scope>NUCLEOTIDE SEQUENCE [LARGE SCALE GENOMIC DNA]</scope>
</reference>
<evidence type="ECO:0000256" key="2">
    <source>
        <dbReference type="ARBA" id="ARBA00007317"/>
    </source>
</evidence>
<dbReference type="GO" id="GO:0006086">
    <property type="term" value="P:pyruvate decarboxylation to acetyl-CoA"/>
    <property type="evidence" value="ECO:0007669"/>
    <property type="project" value="InterPro"/>
</dbReference>
<dbReference type="InterPro" id="IPR000089">
    <property type="entry name" value="Biotin_lipoyl"/>
</dbReference>
<dbReference type="InterPro" id="IPR001078">
    <property type="entry name" value="2-oxoacid_DH_actylTfrase"/>
</dbReference>